<organism evidence="2 3">
    <name type="scientific">Chitinophaga alhagiae</name>
    <dbReference type="NCBI Taxonomy" id="2203219"/>
    <lineage>
        <taxon>Bacteria</taxon>
        <taxon>Pseudomonadati</taxon>
        <taxon>Bacteroidota</taxon>
        <taxon>Chitinophagia</taxon>
        <taxon>Chitinophagales</taxon>
        <taxon>Chitinophagaceae</taxon>
        <taxon>Chitinophaga</taxon>
    </lineage>
</organism>
<evidence type="ECO:0000313" key="3">
    <source>
        <dbReference type="Proteomes" id="UP000246099"/>
    </source>
</evidence>
<feature type="signal peptide" evidence="1">
    <location>
        <begin position="1"/>
        <end position="20"/>
    </location>
</feature>
<accession>A0ABN5LPN3</accession>
<reference evidence="2 3" key="1">
    <citation type="submission" date="2018-05" db="EMBL/GenBank/DDBJ databases">
        <title>Chitinophaga sp. nov., isolated from rhizosphere soil of Alhagi.</title>
        <authorList>
            <person name="Liu Y."/>
        </authorList>
    </citation>
    <scope>NUCLEOTIDE SEQUENCE [LARGE SCALE GENOMIC DNA]</scope>
    <source>
        <strain evidence="2 3">T22</strain>
    </source>
</reference>
<keyword evidence="3" id="KW-1185">Reference proteome</keyword>
<sequence length="221" mass="25231">MKRSLPFFLLFAFSCLTTVAQETRQAPFRKGTYLKVNPSTIINELDIYLEQDLSEKLSLELGITGIYTDYPDYVFFKRIDLGREKPGITTEQFVEGRGLGFRVGMKWYLVRQAAAFNARGTYFEPVLFYKKIFYPKEDVVLNNVIYKDDGDKSIYGIQFLLGRQMTRGKWILDPYLGIGVRSKVYHYTNHSSSGVAVNVDRGEVVNVLPSLHLGIKVGLSL</sequence>
<dbReference type="PROSITE" id="PS51257">
    <property type="entry name" value="PROKAR_LIPOPROTEIN"/>
    <property type="match status" value="1"/>
</dbReference>
<gene>
    <name evidence="2" type="ORF">DLD77_06185</name>
</gene>
<dbReference type="EMBL" id="CP029600">
    <property type="protein sequence ID" value="AWO01305.1"/>
    <property type="molecule type" value="Genomic_DNA"/>
</dbReference>
<feature type="chain" id="PRO_5047198792" description="DUF3575 domain-containing protein" evidence="1">
    <location>
        <begin position="21"/>
        <end position="221"/>
    </location>
</feature>
<dbReference type="Proteomes" id="UP000246099">
    <property type="component" value="Chromosome"/>
</dbReference>
<name>A0ABN5LPN3_9BACT</name>
<evidence type="ECO:0000256" key="1">
    <source>
        <dbReference type="SAM" id="SignalP"/>
    </source>
</evidence>
<evidence type="ECO:0000313" key="2">
    <source>
        <dbReference type="EMBL" id="AWO01305.1"/>
    </source>
</evidence>
<proteinExistence type="predicted"/>
<keyword evidence="1" id="KW-0732">Signal</keyword>
<dbReference type="RefSeq" id="WP_119077519.1">
    <property type="nucleotide sequence ID" value="NZ_CP029600.1"/>
</dbReference>
<protein>
    <recommendedName>
        <fullName evidence="4">DUF3575 domain-containing protein</fullName>
    </recommendedName>
</protein>
<evidence type="ECO:0008006" key="4">
    <source>
        <dbReference type="Google" id="ProtNLM"/>
    </source>
</evidence>